<gene>
    <name evidence="3" type="ORF">FGO68_gene14067</name>
</gene>
<feature type="region of interest" description="Disordered" evidence="2">
    <location>
        <begin position="1"/>
        <end position="32"/>
    </location>
</feature>
<name>A0A8J8N9X5_HALGN</name>
<evidence type="ECO:0008006" key="5">
    <source>
        <dbReference type="Google" id="ProtNLM"/>
    </source>
</evidence>
<reference evidence="3" key="1">
    <citation type="submission" date="2019-06" db="EMBL/GenBank/DDBJ databases">
        <authorList>
            <person name="Zheng W."/>
        </authorList>
    </citation>
    <scope>NUCLEOTIDE SEQUENCE</scope>
    <source>
        <strain evidence="3">QDHG01</strain>
    </source>
</reference>
<dbReference type="PANTHER" id="PTHR23084">
    <property type="entry name" value="PHOSPHATIDYLINOSITOL-4-PHOSPHATE 5-KINASE RELATED"/>
    <property type="match status" value="1"/>
</dbReference>
<dbReference type="Pfam" id="PF02493">
    <property type="entry name" value="MORN"/>
    <property type="match status" value="9"/>
</dbReference>
<evidence type="ECO:0000256" key="2">
    <source>
        <dbReference type="SAM" id="MobiDB-lite"/>
    </source>
</evidence>
<dbReference type="InterPro" id="IPR003409">
    <property type="entry name" value="MORN"/>
</dbReference>
<keyword evidence="1" id="KW-0677">Repeat</keyword>
<sequence>MGNTCQAFSPCDSQDQPSSHEYRLNGHHQHISPLPTQPAPLQKVNLEPLASMLSDERQQSAALVIQRTFRMHWAMGVLEGLKQNARDKANGFNACTGGSSTERQNVDSKLNGQHFPPIINKKEDHASSYSLLNKCFVNESDINKVNPIVQAIAEKLGPFHYTQDDQSLPTQPPFKLQNGAVYIGQWNIRTQEREGNGRQIWEDGSLYEGQWLKDKANGLGRLIHACGDVYDGEWENDKAGGRGVFTHIDGTCYAGHWKEDKQHGKGKEVWPDGAMYEGDYVMGKKHGQGHFSWADGSSYSGQFTDNHIEGQGCYTWADGRIYRGEWRFNKMEGRGVFEWPDGRRYEGGYADDKKHGVGTFTWPDGRKYTGLWLGGKQHGMGTFYAQNGQQREGEWDMGKRIRWLNQEEKVNWINPEVQSQAQDAK</sequence>
<dbReference type="Gene3D" id="2.20.110.10">
    <property type="entry name" value="Histone H3 K4-specific methyltransferase SET7/9 N-terminal domain"/>
    <property type="match status" value="4"/>
</dbReference>
<dbReference type="EMBL" id="RRYP01030981">
    <property type="protein sequence ID" value="TNV71041.1"/>
    <property type="molecule type" value="Genomic_DNA"/>
</dbReference>
<comment type="caution">
    <text evidence="3">The sequence shown here is derived from an EMBL/GenBank/DDBJ whole genome shotgun (WGS) entry which is preliminary data.</text>
</comment>
<dbReference type="SMART" id="SM00698">
    <property type="entry name" value="MORN"/>
    <property type="match status" value="9"/>
</dbReference>
<feature type="compositionally biased region" description="Polar residues" evidence="2">
    <location>
        <begin position="1"/>
        <end position="17"/>
    </location>
</feature>
<dbReference type="PANTHER" id="PTHR23084:SF179">
    <property type="entry name" value="OS10G0565000 PROTEIN"/>
    <property type="match status" value="1"/>
</dbReference>
<dbReference type="OrthoDB" id="70770at2759"/>
<organism evidence="3 4">
    <name type="scientific">Halteria grandinella</name>
    <dbReference type="NCBI Taxonomy" id="5974"/>
    <lineage>
        <taxon>Eukaryota</taxon>
        <taxon>Sar</taxon>
        <taxon>Alveolata</taxon>
        <taxon>Ciliophora</taxon>
        <taxon>Intramacronucleata</taxon>
        <taxon>Spirotrichea</taxon>
        <taxon>Stichotrichia</taxon>
        <taxon>Sporadotrichida</taxon>
        <taxon>Halteriidae</taxon>
        <taxon>Halteria</taxon>
    </lineage>
</organism>
<evidence type="ECO:0000256" key="1">
    <source>
        <dbReference type="ARBA" id="ARBA00022737"/>
    </source>
</evidence>
<dbReference type="SUPFAM" id="SSF82185">
    <property type="entry name" value="Histone H3 K4-specific methyltransferase SET7/9 N-terminal domain"/>
    <property type="match status" value="2"/>
</dbReference>
<protein>
    <recommendedName>
        <fullName evidence="5">MORN repeat protein</fullName>
    </recommendedName>
</protein>
<dbReference type="AlphaFoldDB" id="A0A8J8N9X5"/>
<proteinExistence type="predicted"/>
<evidence type="ECO:0000313" key="4">
    <source>
        <dbReference type="Proteomes" id="UP000785679"/>
    </source>
</evidence>
<dbReference type="Proteomes" id="UP000785679">
    <property type="component" value="Unassembled WGS sequence"/>
</dbReference>
<keyword evidence="4" id="KW-1185">Reference proteome</keyword>
<dbReference type="FunFam" id="2.20.110.10:FF:000002">
    <property type="entry name" value="Phosphatidylinositol 4-phosphate 5-kinase 8"/>
    <property type="match status" value="1"/>
</dbReference>
<accession>A0A8J8N9X5</accession>
<evidence type="ECO:0000313" key="3">
    <source>
        <dbReference type="EMBL" id="TNV71041.1"/>
    </source>
</evidence>